<reference evidence="2" key="1">
    <citation type="submission" date="2022-01" db="EMBL/GenBank/DDBJ databases">
        <title>Colwellia maritima, isolated from seawater.</title>
        <authorList>
            <person name="Kristyanto S."/>
            <person name="Jung J."/>
            <person name="Jeon C.O."/>
        </authorList>
    </citation>
    <scope>NUCLEOTIDE SEQUENCE</scope>
    <source>
        <strain evidence="2">MSW7</strain>
    </source>
</reference>
<dbReference type="Proteomes" id="UP001139646">
    <property type="component" value="Unassembled WGS sequence"/>
</dbReference>
<dbReference type="RefSeq" id="WP_242284906.1">
    <property type="nucleotide sequence ID" value="NZ_JAKKSL010000001.1"/>
</dbReference>
<feature type="compositionally biased region" description="Basic and acidic residues" evidence="1">
    <location>
        <begin position="38"/>
        <end position="48"/>
    </location>
</feature>
<organism evidence="2 3">
    <name type="scientific">Colwellia maritima</name>
    <dbReference type="NCBI Taxonomy" id="2912588"/>
    <lineage>
        <taxon>Bacteria</taxon>
        <taxon>Pseudomonadati</taxon>
        <taxon>Pseudomonadota</taxon>
        <taxon>Gammaproteobacteria</taxon>
        <taxon>Alteromonadales</taxon>
        <taxon>Colwelliaceae</taxon>
        <taxon>Colwellia</taxon>
    </lineage>
</organism>
<proteinExistence type="predicted"/>
<sequence length="417" mass="45905">MNSGSVSIANKEFYKNHPEMVQNGKKIPIDATSLEHEEYRQEWKKHYESANNSNVEPVPTAKKTQTTPKPKKKPVSNKAVKGAVLPCEQCKLVNSTVQCSHGRKAIHNMLEVVPSETGDLISLNSKYRNACGKHPRWGVSGYTSSTYKSSSAKFNAMSWRVGKPTWLASIVPHEYTIKATSCSGGKTTIVRAYPSDKISVKIDGKAWRTAKDKVEYIIDNVLGQYLKEPKFQFLEGTLNLTVGREEYPKDNRAFYKYDASVGFNPLLGAKIRIPFGPTAALPNWMKEYGDFYLFAEFSGGVSINGHWAKVSPDKSDAYIDAKGSIEGKIGASLFLVNDSVLKVEASGGTGISIVAQADSEGDKPAIVADILWEGIKGEATIEVAWGIIEFKREFNIVDPQTLNKSPLKLDLSTVLSN</sequence>
<feature type="compositionally biased region" description="Low complexity" evidence="1">
    <location>
        <begin position="57"/>
        <end position="68"/>
    </location>
</feature>
<name>A0ABS9WZQ5_9GAMM</name>
<dbReference type="EMBL" id="JAKKSL010000001">
    <property type="protein sequence ID" value="MCI2283444.1"/>
    <property type="molecule type" value="Genomic_DNA"/>
</dbReference>
<comment type="caution">
    <text evidence="2">The sequence shown here is derived from an EMBL/GenBank/DDBJ whole genome shotgun (WGS) entry which is preliminary data.</text>
</comment>
<evidence type="ECO:0008006" key="4">
    <source>
        <dbReference type="Google" id="ProtNLM"/>
    </source>
</evidence>
<accession>A0ABS9WZQ5</accession>
<protein>
    <recommendedName>
        <fullName evidence="4">DUF4280 domain-containing protein</fullName>
    </recommendedName>
</protein>
<gene>
    <name evidence="2" type="ORF">L3081_08575</name>
</gene>
<keyword evidence="3" id="KW-1185">Reference proteome</keyword>
<feature type="region of interest" description="Disordered" evidence="1">
    <location>
        <begin position="38"/>
        <end position="77"/>
    </location>
</feature>
<evidence type="ECO:0000313" key="2">
    <source>
        <dbReference type="EMBL" id="MCI2283444.1"/>
    </source>
</evidence>
<evidence type="ECO:0000313" key="3">
    <source>
        <dbReference type="Proteomes" id="UP001139646"/>
    </source>
</evidence>
<evidence type="ECO:0000256" key="1">
    <source>
        <dbReference type="SAM" id="MobiDB-lite"/>
    </source>
</evidence>